<dbReference type="RefSeq" id="WP_249311860.1">
    <property type="nucleotide sequence ID" value="NZ_JACRSU010000002.1"/>
</dbReference>
<evidence type="ECO:0000313" key="4">
    <source>
        <dbReference type="EMBL" id="MBC8540706.1"/>
    </source>
</evidence>
<evidence type="ECO:0000313" key="5">
    <source>
        <dbReference type="Proteomes" id="UP000611762"/>
    </source>
</evidence>
<dbReference type="Pfam" id="PF13472">
    <property type="entry name" value="Lipase_GDSL_2"/>
    <property type="match status" value="1"/>
</dbReference>
<proteinExistence type="predicted"/>
<keyword evidence="4" id="KW-0378">Hydrolase</keyword>
<sequence length="1334" mass="147582">MKKTFSLILSLALLMSSFSAITVHAADASSYFKEEEAFFFSFENKSDLDEPDMQFDNGSDGTFQTAGAATYFTPGANGSAGAVAVHTEVKEGNQGIQNSGVNNIKLIPGKDYEISMNIKLLSAYNYAVCPNVNFFIMTQNTKTYSNAACTEGESSTGSYYSVFKVKGDSVFTKNSDGTISDEWSTLKATFTVPTQFSSNRFVKAGELSNFQIFARFGSSEHSIATASDFTPEFQATREDVTVRPNEVRKNYWIEYALDDICLLPAAYTSESVDPEPEPEPRELAFWDQDFESGKLGTGEDGLLYEAMSYTPEFTDDTPEELPDSTKALKAVYKDSADGLLDLKIKTGDNSKKLWYNRTYKVSFWAKTSQAVVDYAKNTGKSMHFIQERTSEQRLERRKDKWPNMELKVEYDTNWKYYEIYYRETLNESLSRSSENDGWTTIFDFRFKLPGNRSDSPATDADGDKTYTYKTLAGESVTEKAKNFEIYLDDFKVEPTNIVYNGDMAIAEAADSTIPFLHYDGRTKNNGQDYYLAGSDTFSPAVLGDGTITADNTFAEVSGIANENVLKLTEADDKMHQEVEIDNKKKYTVSFWAKADDGAAVGKNLLPVMDRSIIGDMRDDTTIEITPKDNSAKVSINDPTNPDYNLGMGYGNTTGETGDVPFMLFSGPMGNSHSSTTLNLTAAGEKIVKDDYFTRLKAAPATAWNYEYYNGESWVSTNNQDEFSSNLALTEGWKEYTFDYECNYEGDHYRMPEFSIDTDEAVNFSLANISIVEQESGEEPVTPPPADTPSEFKASNVSATSSKESLTTSDSINVSWDFEMESGKDTQEADGKSFIKIYANDGANRYFVAAARADAAGRADIKATQDLFGKNLEFEVIPVDKNGNCGHSATALFSGKITLAMTSDLAINLNKTSVNWSVNVTAAETGAASAYIAQYDANNKLVKIDLEPISYTDGEKTFGSNINVLDSAVKVKLMVWSDTFTPLASVKTVELMPVNKDPFAGDDQINVVFLGDSLYAGAGAGSEENKWVTKVSKWFEQTYATDNVKVTCTNKGVGGTTTEYSLVRVLRDVVALEPDVVFFSHTINDGSRDTRRNMESVVRTLMEMDNPPYIIFTRSTNQNLTQSNGYGNQVADFYNLPLIDDLEAYKAVLAETGKPASDFFSDGTHPNAAGYQIIVDEVIRCIESGRYYHRPVVRSDKLMENSGTIAEVNFISATDSSVVKLNGNWSTGSNYVHSTTVGDTMTINFTGDIFAFEYGLHNDAGNIEVRVDGNLVKTFDVHYNGQTGYQRVCKDNSALFDLDYGEHTVELKMVPGPNSSGGNIQNRFFTIMTGSWVQE</sequence>
<keyword evidence="2" id="KW-0732">Signal</keyword>
<gene>
    <name evidence="4" type="ORF">H8698_06915</name>
</gene>
<dbReference type="Gene3D" id="3.40.50.1110">
    <property type="entry name" value="SGNH hydrolase"/>
    <property type="match status" value="1"/>
</dbReference>
<dbReference type="PANTHER" id="PTHR34407">
    <property type="entry name" value="EXPRESSED PROTEIN"/>
    <property type="match status" value="1"/>
</dbReference>
<feature type="region of interest" description="Disordered" evidence="1">
    <location>
        <begin position="772"/>
        <end position="803"/>
    </location>
</feature>
<dbReference type="PANTHER" id="PTHR34407:SF1">
    <property type="entry name" value="SGNH HYDROLASE-TYPE ESTERASE DOMAIN-CONTAINING PROTEIN"/>
    <property type="match status" value="1"/>
</dbReference>
<feature type="signal peptide" evidence="2">
    <location>
        <begin position="1"/>
        <end position="25"/>
    </location>
</feature>
<evidence type="ECO:0000256" key="2">
    <source>
        <dbReference type="SAM" id="SignalP"/>
    </source>
</evidence>
<dbReference type="Gene3D" id="2.60.120.260">
    <property type="entry name" value="Galactose-binding domain-like"/>
    <property type="match status" value="1"/>
</dbReference>
<evidence type="ECO:0000259" key="3">
    <source>
        <dbReference type="Pfam" id="PF13472"/>
    </source>
</evidence>
<organism evidence="4 5">
    <name type="scientific">Congzhengia minquanensis</name>
    <dbReference type="NCBI Taxonomy" id="2763657"/>
    <lineage>
        <taxon>Bacteria</taxon>
        <taxon>Bacillati</taxon>
        <taxon>Bacillota</taxon>
        <taxon>Clostridia</taxon>
        <taxon>Eubacteriales</taxon>
        <taxon>Oscillospiraceae</taxon>
        <taxon>Congzhengia</taxon>
    </lineage>
</organism>
<comment type="caution">
    <text evidence="4">The sequence shown here is derived from an EMBL/GenBank/DDBJ whole genome shotgun (WGS) entry which is preliminary data.</text>
</comment>
<feature type="compositionally biased region" description="Polar residues" evidence="1">
    <location>
        <begin position="792"/>
        <end position="803"/>
    </location>
</feature>
<keyword evidence="5" id="KW-1185">Reference proteome</keyword>
<protein>
    <submittedName>
        <fullName evidence="4">SGNH/GDSL hydrolase family protein</fullName>
    </submittedName>
</protein>
<dbReference type="SUPFAM" id="SSF52266">
    <property type="entry name" value="SGNH hydrolase"/>
    <property type="match status" value="1"/>
</dbReference>
<dbReference type="Proteomes" id="UP000611762">
    <property type="component" value="Unassembled WGS sequence"/>
</dbReference>
<dbReference type="GO" id="GO:0016787">
    <property type="term" value="F:hydrolase activity"/>
    <property type="evidence" value="ECO:0007669"/>
    <property type="project" value="UniProtKB-KW"/>
</dbReference>
<reference evidence="4" key="1">
    <citation type="submission" date="2020-08" db="EMBL/GenBank/DDBJ databases">
        <title>Genome public.</title>
        <authorList>
            <person name="Liu C."/>
            <person name="Sun Q."/>
        </authorList>
    </citation>
    <scope>NUCLEOTIDE SEQUENCE</scope>
    <source>
        <strain evidence="4">H8</strain>
    </source>
</reference>
<accession>A0A926DLY1</accession>
<feature type="domain" description="SGNH hydrolase-type esterase" evidence="3">
    <location>
        <begin position="1008"/>
        <end position="1172"/>
    </location>
</feature>
<dbReference type="InterPro" id="IPR036514">
    <property type="entry name" value="SGNH_hydro_sf"/>
</dbReference>
<feature type="chain" id="PRO_5038023926" evidence="2">
    <location>
        <begin position="26"/>
        <end position="1334"/>
    </location>
</feature>
<dbReference type="InterPro" id="IPR013830">
    <property type="entry name" value="SGNH_hydro"/>
</dbReference>
<name>A0A926DLY1_9FIRM</name>
<dbReference type="EMBL" id="JACRSU010000002">
    <property type="protein sequence ID" value="MBC8540706.1"/>
    <property type="molecule type" value="Genomic_DNA"/>
</dbReference>
<evidence type="ECO:0000256" key="1">
    <source>
        <dbReference type="SAM" id="MobiDB-lite"/>
    </source>
</evidence>